<dbReference type="Proteomes" id="UP000002564">
    <property type="component" value="Chromosome"/>
</dbReference>
<organism evidence="1 2">
    <name type="scientific">Neisseria gonorrhoeae (strain NCCP11945)</name>
    <dbReference type="NCBI Taxonomy" id="521006"/>
    <lineage>
        <taxon>Bacteria</taxon>
        <taxon>Pseudomonadati</taxon>
        <taxon>Pseudomonadota</taxon>
        <taxon>Betaproteobacteria</taxon>
        <taxon>Neisseriales</taxon>
        <taxon>Neisseriaceae</taxon>
        <taxon>Neisseria</taxon>
    </lineage>
</organism>
<accession>B4RLU0</accession>
<protein>
    <submittedName>
        <fullName evidence="1">Uncharacterized protein</fullName>
    </submittedName>
</protein>
<evidence type="ECO:0000313" key="2">
    <source>
        <dbReference type="Proteomes" id="UP000002564"/>
    </source>
</evidence>
<dbReference type="KEGG" id="ngk:NGK_1100"/>
<dbReference type="HOGENOM" id="CLU_3082190_0_0_4"/>
<proteinExistence type="predicted"/>
<dbReference type="EMBL" id="CP001050">
    <property type="protein sequence ID" value="ACF29777.1"/>
    <property type="molecule type" value="Genomic_DNA"/>
</dbReference>
<name>B4RLU0_NEIG2</name>
<sequence length="52" mass="6065">MPEYSGFVLLEQLSLYSNSEIAVSSKKYGIALFYRLSGRNRIFTTHFLRFNV</sequence>
<evidence type="ECO:0000313" key="1">
    <source>
        <dbReference type="EMBL" id="ACF29777.1"/>
    </source>
</evidence>
<gene>
    <name evidence="1" type="ordered locus">NGK_1100</name>
</gene>
<reference evidence="1 2" key="1">
    <citation type="journal article" date="2008" name="J. Bacteriol.">
        <title>Complete genome sequence of Neisseria gonorrhoeae NCCP11945.</title>
        <authorList>
            <person name="Chung G.T."/>
            <person name="Yoo J.S."/>
            <person name="Oh H.B."/>
            <person name="Lee Y.S."/>
            <person name="Cha S.H."/>
            <person name="Kim S.J."/>
            <person name="Yoo C.K."/>
        </authorList>
    </citation>
    <scope>NUCLEOTIDE SEQUENCE [LARGE SCALE GENOMIC DNA]</scope>
    <source>
        <strain evidence="1 2">NCCP11945</strain>
    </source>
</reference>
<dbReference type="AlphaFoldDB" id="B4RLU0"/>